<evidence type="ECO:0000256" key="2">
    <source>
        <dbReference type="SAM" id="Phobius"/>
    </source>
</evidence>
<feature type="compositionally biased region" description="Low complexity" evidence="1">
    <location>
        <begin position="133"/>
        <end position="145"/>
    </location>
</feature>
<keyword evidence="2" id="KW-1133">Transmembrane helix</keyword>
<comment type="caution">
    <text evidence="3">The sequence shown here is derived from an EMBL/GenBank/DDBJ whole genome shotgun (WGS) entry which is preliminary data.</text>
</comment>
<keyword evidence="2" id="KW-0472">Membrane</keyword>
<sequence>MSYPPHPADPYRQQPYGGGFDVQHGGPYDGHAGPYGPAFAQQPAQPYEQQPHRAQPHYGPYGHPCPPTGSGNRPDDPYAPYGPGQIGDEYPEDEPPRNGRLIGITAGAVAVVAGVVLFTGFVAPGFFLGDEPGTGQAQSGQQQDGQAGGAGTGPTLQGGQGPAHPLDGGPATDIVRVKQIATTVIEGLNTKNSAKVKTVSCNPENERQSDYDSFPDGIRWSIAGDATINGQRATIPVKVSGPAGERTSTLNFRKEGDGWCASSIG</sequence>
<reference evidence="3" key="1">
    <citation type="submission" date="2018-05" db="EMBL/GenBank/DDBJ databases">
        <authorList>
            <person name="Lanie J.A."/>
            <person name="Ng W.-L."/>
            <person name="Kazmierczak K.M."/>
            <person name="Andrzejewski T.M."/>
            <person name="Davidsen T.M."/>
            <person name="Wayne K.J."/>
            <person name="Tettelin H."/>
            <person name="Glass J.I."/>
            <person name="Rusch D."/>
            <person name="Podicherti R."/>
            <person name="Tsui H.-C.T."/>
            <person name="Winkler M.E."/>
        </authorList>
    </citation>
    <scope>NUCLEOTIDE SEQUENCE</scope>
    <source>
        <strain evidence="3">ZC4RG45</strain>
    </source>
</reference>
<keyword evidence="2" id="KW-0812">Transmembrane</keyword>
<proteinExistence type="predicted"/>
<feature type="compositionally biased region" description="Low complexity" evidence="1">
    <location>
        <begin position="32"/>
        <end position="49"/>
    </location>
</feature>
<dbReference type="EMBL" id="QGUI01000663">
    <property type="protein sequence ID" value="PZM93191.1"/>
    <property type="molecule type" value="Genomic_DNA"/>
</dbReference>
<feature type="transmembrane region" description="Helical" evidence="2">
    <location>
        <begin position="101"/>
        <end position="128"/>
    </location>
</feature>
<protein>
    <submittedName>
        <fullName evidence="3">Uncharacterized protein</fullName>
    </submittedName>
</protein>
<gene>
    <name evidence="3" type="ORF">DIU77_15375</name>
</gene>
<name>A0A2W4J3L6_9PSEU</name>
<accession>A0A2W4J3L6</accession>
<dbReference type="AlphaFoldDB" id="A0A2W4J3L6"/>
<organism evidence="3">
    <name type="scientific">Thermocrispum agreste</name>
    <dbReference type="NCBI Taxonomy" id="37925"/>
    <lineage>
        <taxon>Bacteria</taxon>
        <taxon>Bacillati</taxon>
        <taxon>Actinomycetota</taxon>
        <taxon>Actinomycetes</taxon>
        <taxon>Pseudonocardiales</taxon>
        <taxon>Pseudonocardiaceae</taxon>
        <taxon>Thermocrispum</taxon>
    </lineage>
</organism>
<feature type="region of interest" description="Disordered" evidence="1">
    <location>
        <begin position="132"/>
        <end position="171"/>
    </location>
</feature>
<evidence type="ECO:0000313" key="3">
    <source>
        <dbReference type="EMBL" id="PZM93191.1"/>
    </source>
</evidence>
<feature type="compositionally biased region" description="Gly residues" evidence="1">
    <location>
        <begin position="146"/>
        <end position="161"/>
    </location>
</feature>
<dbReference type="STRING" id="1111738.GCA_000427905_02007"/>
<evidence type="ECO:0000256" key="1">
    <source>
        <dbReference type="SAM" id="MobiDB-lite"/>
    </source>
</evidence>
<feature type="region of interest" description="Disordered" evidence="1">
    <location>
        <begin position="1"/>
        <end position="98"/>
    </location>
</feature>